<evidence type="ECO:0000313" key="2">
    <source>
        <dbReference type="Proteomes" id="UP000186601"/>
    </source>
</evidence>
<dbReference type="AlphaFoldDB" id="A0A2R6NRT0"/>
<gene>
    <name evidence="1" type="ORF">PHLCEN_2v9126</name>
</gene>
<proteinExistence type="predicted"/>
<comment type="caution">
    <text evidence="1">The sequence shown here is derived from an EMBL/GenBank/DDBJ whole genome shotgun (WGS) entry which is preliminary data.</text>
</comment>
<dbReference type="SUPFAM" id="SSF49899">
    <property type="entry name" value="Concanavalin A-like lectins/glucanases"/>
    <property type="match status" value="1"/>
</dbReference>
<dbReference type="Proteomes" id="UP000186601">
    <property type="component" value="Unassembled WGS sequence"/>
</dbReference>
<name>A0A2R6NRT0_9APHY</name>
<evidence type="ECO:0000313" key="1">
    <source>
        <dbReference type="EMBL" id="PSR75421.1"/>
    </source>
</evidence>
<dbReference type="OrthoDB" id="4781at2759"/>
<dbReference type="EMBL" id="MLYV02000902">
    <property type="protein sequence ID" value="PSR75421.1"/>
    <property type="molecule type" value="Genomic_DNA"/>
</dbReference>
<reference evidence="1 2" key="1">
    <citation type="submission" date="2018-02" db="EMBL/GenBank/DDBJ databases">
        <title>Genome sequence of the basidiomycete white-rot fungus Phlebia centrifuga.</title>
        <authorList>
            <person name="Granchi Z."/>
            <person name="Peng M."/>
            <person name="de Vries R.P."/>
            <person name="Hilden K."/>
            <person name="Makela M.R."/>
            <person name="Grigoriev I."/>
            <person name="Riley R."/>
        </authorList>
    </citation>
    <scope>NUCLEOTIDE SEQUENCE [LARGE SCALE GENOMIC DNA]</scope>
    <source>
        <strain evidence="1 2">FBCC195</strain>
    </source>
</reference>
<dbReference type="STRING" id="98765.A0A2R6NRT0"/>
<protein>
    <submittedName>
        <fullName evidence="1">Uncharacterized protein</fullName>
    </submittedName>
</protein>
<sequence>MKRALVKSAFKTMRYDQACKTGSDVIGRTNILNGFTYNVTGCTSTNLTSCGGVPSQIKQPEPSSTPSCPLASRPRTATAYIQYGKVEMVAKLSRGDWLWPRFGCFPSTIPTVLGP</sequence>
<accession>A0A2R6NRT0</accession>
<keyword evidence="2" id="KW-1185">Reference proteome</keyword>
<dbReference type="Gene3D" id="2.60.120.200">
    <property type="match status" value="1"/>
</dbReference>
<dbReference type="InterPro" id="IPR013320">
    <property type="entry name" value="ConA-like_dom_sf"/>
</dbReference>
<organism evidence="1 2">
    <name type="scientific">Hermanssonia centrifuga</name>
    <dbReference type="NCBI Taxonomy" id="98765"/>
    <lineage>
        <taxon>Eukaryota</taxon>
        <taxon>Fungi</taxon>
        <taxon>Dikarya</taxon>
        <taxon>Basidiomycota</taxon>
        <taxon>Agaricomycotina</taxon>
        <taxon>Agaricomycetes</taxon>
        <taxon>Polyporales</taxon>
        <taxon>Meruliaceae</taxon>
        <taxon>Hermanssonia</taxon>
    </lineage>
</organism>